<evidence type="ECO:0000313" key="7">
    <source>
        <dbReference type="EMBL" id="EPQ28669.1"/>
    </source>
</evidence>
<feature type="compositionally biased region" description="Acidic residues" evidence="5">
    <location>
        <begin position="496"/>
        <end position="507"/>
    </location>
</feature>
<feature type="transmembrane region" description="Helical" evidence="6">
    <location>
        <begin position="106"/>
        <end position="126"/>
    </location>
</feature>
<dbReference type="PANTHER" id="PTHR23507">
    <property type="entry name" value="ZGC:174356"/>
    <property type="match status" value="1"/>
</dbReference>
<dbReference type="AlphaFoldDB" id="A0A061H888"/>
<evidence type="ECO:0000313" key="8">
    <source>
        <dbReference type="Proteomes" id="UP000053664"/>
    </source>
</evidence>
<accession>A0A061H888</accession>
<gene>
    <name evidence="7" type="ORF">PFL1_03972</name>
</gene>
<evidence type="ECO:0000256" key="2">
    <source>
        <dbReference type="ARBA" id="ARBA00022692"/>
    </source>
</evidence>
<protein>
    <recommendedName>
        <fullName evidence="9">Major facilitator superfamily (MFS) profile domain-containing protein</fullName>
    </recommendedName>
</protein>
<feature type="region of interest" description="Disordered" evidence="5">
    <location>
        <begin position="268"/>
        <end position="323"/>
    </location>
</feature>
<dbReference type="eggNOG" id="ENOG502TFFM">
    <property type="taxonomic scope" value="Eukaryota"/>
</dbReference>
<feature type="transmembrane region" description="Helical" evidence="6">
    <location>
        <begin position="38"/>
        <end position="56"/>
    </location>
</feature>
<feature type="transmembrane region" description="Helical" evidence="6">
    <location>
        <begin position="640"/>
        <end position="660"/>
    </location>
</feature>
<keyword evidence="2 6" id="KW-0812">Transmembrane</keyword>
<dbReference type="KEGG" id="pfp:PFL1_03972"/>
<dbReference type="GeneID" id="19318079"/>
<organism evidence="7 8">
    <name type="scientific">Pseudozyma flocculosa PF-1</name>
    <dbReference type="NCBI Taxonomy" id="1277687"/>
    <lineage>
        <taxon>Eukaryota</taxon>
        <taxon>Fungi</taxon>
        <taxon>Dikarya</taxon>
        <taxon>Basidiomycota</taxon>
        <taxon>Ustilaginomycotina</taxon>
        <taxon>Ustilaginomycetes</taxon>
        <taxon>Ustilaginales</taxon>
        <taxon>Ustilaginaceae</taxon>
        <taxon>Pseudozyma</taxon>
    </lineage>
</organism>
<proteinExistence type="predicted"/>
<dbReference type="PANTHER" id="PTHR23507:SF1">
    <property type="entry name" value="FI18259P1-RELATED"/>
    <property type="match status" value="1"/>
</dbReference>
<dbReference type="GO" id="GO:0022857">
    <property type="term" value="F:transmembrane transporter activity"/>
    <property type="evidence" value="ECO:0007669"/>
    <property type="project" value="TreeGrafter"/>
</dbReference>
<dbReference type="Proteomes" id="UP000053664">
    <property type="component" value="Unassembled WGS sequence"/>
</dbReference>
<dbReference type="OrthoDB" id="3026777at2759"/>
<dbReference type="RefSeq" id="XP_007879686.1">
    <property type="nucleotide sequence ID" value="XM_007881495.1"/>
</dbReference>
<feature type="transmembrane region" description="Helical" evidence="6">
    <location>
        <begin position="558"/>
        <end position="578"/>
    </location>
</feature>
<evidence type="ECO:0008006" key="9">
    <source>
        <dbReference type="Google" id="ProtNLM"/>
    </source>
</evidence>
<dbReference type="GO" id="GO:0016020">
    <property type="term" value="C:membrane"/>
    <property type="evidence" value="ECO:0007669"/>
    <property type="project" value="UniProtKB-SubCell"/>
</dbReference>
<dbReference type="HOGENOM" id="CLU_016388_0_0_1"/>
<evidence type="ECO:0000256" key="5">
    <source>
        <dbReference type="SAM" id="MobiDB-lite"/>
    </source>
</evidence>
<feature type="transmembrane region" description="Helical" evidence="6">
    <location>
        <begin position="180"/>
        <end position="204"/>
    </location>
</feature>
<comment type="subcellular location">
    <subcellularLocation>
        <location evidence="1">Membrane</location>
        <topology evidence="1">Multi-pass membrane protein</topology>
    </subcellularLocation>
</comment>
<evidence type="ECO:0000256" key="4">
    <source>
        <dbReference type="ARBA" id="ARBA00023136"/>
    </source>
</evidence>
<feature type="compositionally biased region" description="Low complexity" evidence="5">
    <location>
        <begin position="365"/>
        <end position="383"/>
    </location>
</feature>
<evidence type="ECO:0000256" key="6">
    <source>
        <dbReference type="SAM" id="Phobius"/>
    </source>
</evidence>
<dbReference type="EMBL" id="KE361634">
    <property type="protein sequence ID" value="EPQ28669.1"/>
    <property type="molecule type" value="Genomic_DNA"/>
</dbReference>
<feature type="transmembrane region" description="Helical" evidence="6">
    <location>
        <begin position="216"/>
        <end position="239"/>
    </location>
</feature>
<evidence type="ECO:0000256" key="1">
    <source>
        <dbReference type="ARBA" id="ARBA00004141"/>
    </source>
</evidence>
<feature type="transmembrane region" description="Helical" evidence="6">
    <location>
        <begin position="138"/>
        <end position="160"/>
    </location>
</feature>
<sequence>MADRDEERQPLLAQQRRPEVDGAHAAPWHRRLARSWPIIRVLVFATFYGIAFYSGTPTLLDQTRAFTCAFHYERHPELWPLSPGSALPLDSDHPCAVPGVEAKFGVVNAISSFASMGLSSISMLFYGPRLSTWGRKPLITLATFSCMFGLLPYILLPLGYPYGPLPDSVAVSPTVSLGLVLLASCLQGLMGDTALVYLVMNALAVDASRPETRSIYLSWILTATLIGCFVGPTLAAWVIQRSRRIKAVSTALMQAAVTAYRWVEHPKHGNDHGSVPGHGIDTGDRPVFGAPSDGDTGHGVPRIPAPPGPPGVPPQQPPSSLHGNTAALRSALLLYAIALLWVIFVIPETVKRGGDAKNTASRTGAAAAAQEPSAAAESVPPSQPSEVGLATKLFRRLGPLSVFLPVVLSSGERDYRVTKMGCVVMLSTFGAMGLTYIAIFSSYRFDWGPEKIGFFLTLIGGTRAVMLMLGIPAINRFLDRVVPRTAPVAASTCDQGGDEDEDGEQDEERSTSIDAVPRRARIDIYVAMVSFLIEWIGYLVIILGASTTSLTLMSCGTIFLSLGAGANPALNSAAISIVTSRRRHLRPDDGDGDGSAAVLARQTSDGWISASSIVDSFFKFFSPLCYTAVYSLTIDSRAPAACFFIPIVSFGAATALLWSIL</sequence>
<feature type="compositionally biased region" description="Pro residues" evidence="5">
    <location>
        <begin position="303"/>
        <end position="317"/>
    </location>
</feature>
<reference evidence="7 8" key="1">
    <citation type="journal article" date="2013" name="Plant Cell">
        <title>The transition from a phytopathogenic smut ancestor to an anamorphic biocontrol agent deciphered by comparative whole-genome analysis.</title>
        <authorList>
            <person name="Lefebvre F."/>
            <person name="Joly D.L."/>
            <person name="Labbe C."/>
            <person name="Teichmann B."/>
            <person name="Linning R."/>
            <person name="Belzile F."/>
            <person name="Bakkeren G."/>
            <person name="Belanger R.R."/>
        </authorList>
    </citation>
    <scope>NUCLEOTIDE SEQUENCE [LARGE SCALE GENOMIC DNA]</scope>
    <source>
        <strain evidence="7 8">PF-1</strain>
    </source>
</reference>
<dbReference type="InterPro" id="IPR036259">
    <property type="entry name" value="MFS_trans_sf"/>
</dbReference>
<dbReference type="SUPFAM" id="SSF103473">
    <property type="entry name" value="MFS general substrate transporter"/>
    <property type="match status" value="2"/>
</dbReference>
<feature type="transmembrane region" description="Helical" evidence="6">
    <location>
        <begin position="420"/>
        <end position="440"/>
    </location>
</feature>
<name>A0A061H888_9BASI</name>
<feature type="region of interest" description="Disordered" evidence="5">
    <location>
        <begin position="489"/>
        <end position="512"/>
    </location>
</feature>
<feature type="region of interest" description="Disordered" evidence="5">
    <location>
        <begin position="354"/>
        <end position="383"/>
    </location>
</feature>
<feature type="transmembrane region" description="Helical" evidence="6">
    <location>
        <begin position="524"/>
        <end position="546"/>
    </location>
</feature>
<feature type="transmembrane region" description="Helical" evidence="6">
    <location>
        <begin position="326"/>
        <end position="346"/>
    </location>
</feature>
<dbReference type="Gene3D" id="1.20.1250.20">
    <property type="entry name" value="MFS general substrate transporter like domains"/>
    <property type="match status" value="1"/>
</dbReference>
<keyword evidence="4 6" id="KW-0472">Membrane</keyword>
<evidence type="ECO:0000256" key="3">
    <source>
        <dbReference type="ARBA" id="ARBA00022989"/>
    </source>
</evidence>
<feature type="transmembrane region" description="Helical" evidence="6">
    <location>
        <begin position="452"/>
        <end position="474"/>
    </location>
</feature>
<keyword evidence="3 6" id="KW-1133">Transmembrane helix</keyword>